<name>A0A1V0S9A6_9VIRU</name>
<dbReference type="SUPFAM" id="SSF48403">
    <property type="entry name" value="Ankyrin repeat"/>
    <property type="match status" value="1"/>
</dbReference>
<proteinExistence type="predicted"/>
<gene>
    <name evidence="1" type="ORF">Catovirus_1_332</name>
</gene>
<dbReference type="InterPro" id="IPR036770">
    <property type="entry name" value="Ankyrin_rpt-contain_sf"/>
</dbReference>
<dbReference type="EMBL" id="KY684083">
    <property type="protein sequence ID" value="ARF08282.1"/>
    <property type="molecule type" value="Genomic_DNA"/>
</dbReference>
<dbReference type="InterPro" id="IPR002110">
    <property type="entry name" value="Ankyrin_rpt"/>
</dbReference>
<dbReference type="SMART" id="SM00248">
    <property type="entry name" value="ANK"/>
    <property type="match status" value="4"/>
</dbReference>
<protein>
    <submittedName>
        <fullName evidence="1">Uncharacterized protein</fullName>
    </submittedName>
</protein>
<evidence type="ECO:0000313" key="1">
    <source>
        <dbReference type="EMBL" id="ARF08282.1"/>
    </source>
</evidence>
<sequence>MDLKYEDQSLFALACEHNNNNIIKLLMPENNFGVVGGSENPLYYIIKNGNTEILKILAEKDNCDFNITFKNRKNILTYCLEQNNFEVIKIVINHPKIVQTISDTSLLISKGDLLNVLLPEILSHKNITIENINNFFIECLKSNFVSNDVITLLLDHVNINYQDAYGDTPLMICYDML</sequence>
<dbReference type="Pfam" id="PF12796">
    <property type="entry name" value="Ank_2"/>
    <property type="match status" value="1"/>
</dbReference>
<reference evidence="1" key="1">
    <citation type="journal article" date="2017" name="Science">
        <title>Giant viruses with an expanded complement of translation system components.</title>
        <authorList>
            <person name="Schulz F."/>
            <person name="Yutin N."/>
            <person name="Ivanova N.N."/>
            <person name="Ortega D.R."/>
            <person name="Lee T.K."/>
            <person name="Vierheilig J."/>
            <person name="Daims H."/>
            <person name="Horn M."/>
            <person name="Wagner M."/>
            <person name="Jensen G.J."/>
            <person name="Kyrpides N.C."/>
            <person name="Koonin E.V."/>
            <person name="Woyke T."/>
        </authorList>
    </citation>
    <scope>NUCLEOTIDE SEQUENCE</scope>
    <source>
        <strain evidence="1">CTV1</strain>
    </source>
</reference>
<accession>A0A1V0S9A6</accession>
<dbReference type="Gene3D" id="1.25.40.20">
    <property type="entry name" value="Ankyrin repeat-containing domain"/>
    <property type="match status" value="1"/>
</dbReference>
<organism evidence="1">
    <name type="scientific">Catovirus CTV1</name>
    <dbReference type="NCBI Taxonomy" id="1977631"/>
    <lineage>
        <taxon>Viruses</taxon>
        <taxon>Varidnaviria</taxon>
        <taxon>Bamfordvirae</taxon>
        <taxon>Nucleocytoviricota</taxon>
        <taxon>Megaviricetes</taxon>
        <taxon>Imitervirales</taxon>
        <taxon>Mimiviridae</taxon>
        <taxon>Klosneuvirinae</taxon>
        <taxon>Catovirus</taxon>
    </lineage>
</organism>